<organism evidence="6 7">
    <name type="scientific">Asticcacaulis endophyticus</name>
    <dbReference type="NCBI Taxonomy" id="1395890"/>
    <lineage>
        <taxon>Bacteria</taxon>
        <taxon>Pseudomonadati</taxon>
        <taxon>Pseudomonadota</taxon>
        <taxon>Alphaproteobacteria</taxon>
        <taxon>Caulobacterales</taxon>
        <taxon>Caulobacteraceae</taxon>
        <taxon>Asticcacaulis</taxon>
    </lineage>
</organism>
<dbReference type="GO" id="GO:0005975">
    <property type="term" value="P:carbohydrate metabolic process"/>
    <property type="evidence" value="ECO:0007669"/>
    <property type="project" value="InterPro"/>
</dbReference>
<reference evidence="6" key="1">
    <citation type="journal article" date="2014" name="Int. J. Syst. Evol. Microbiol.">
        <title>Complete genome sequence of Corynebacterium casei LMG S-19264T (=DSM 44701T), isolated from a smear-ripened cheese.</title>
        <authorList>
            <consortium name="US DOE Joint Genome Institute (JGI-PGF)"/>
            <person name="Walter F."/>
            <person name="Albersmeier A."/>
            <person name="Kalinowski J."/>
            <person name="Ruckert C."/>
        </authorList>
    </citation>
    <scope>NUCLEOTIDE SEQUENCE</scope>
    <source>
        <strain evidence="6">KCTC 32296</strain>
    </source>
</reference>
<dbReference type="Gene3D" id="2.160.20.10">
    <property type="entry name" value="Single-stranded right-handed beta-helix, Pectin lyase-like"/>
    <property type="match status" value="1"/>
</dbReference>
<evidence type="ECO:0000259" key="5">
    <source>
        <dbReference type="Pfam" id="PF12708"/>
    </source>
</evidence>
<gene>
    <name evidence="6" type="ORF">GCM10011273_03930</name>
</gene>
<dbReference type="InterPro" id="IPR006626">
    <property type="entry name" value="PbH1"/>
</dbReference>
<proteinExistence type="inferred from homology"/>
<reference evidence="6" key="2">
    <citation type="submission" date="2020-09" db="EMBL/GenBank/DDBJ databases">
        <authorList>
            <person name="Sun Q."/>
            <person name="Kim S."/>
        </authorList>
    </citation>
    <scope>NUCLEOTIDE SEQUENCE</scope>
    <source>
        <strain evidence="6">KCTC 32296</strain>
    </source>
</reference>
<evidence type="ECO:0000256" key="3">
    <source>
        <dbReference type="ARBA" id="ARBA00023295"/>
    </source>
</evidence>
<name>A0A918PTM2_9CAUL</name>
<dbReference type="PROSITE" id="PS00502">
    <property type="entry name" value="POLYGALACTURONASE"/>
    <property type="match status" value="1"/>
</dbReference>
<protein>
    <submittedName>
        <fullName evidence="6">Polygalacturonase</fullName>
    </submittedName>
</protein>
<dbReference type="PANTHER" id="PTHR31339:SF9">
    <property type="entry name" value="PLASMIN AND FIBRONECTIN-BINDING PROTEIN A"/>
    <property type="match status" value="1"/>
</dbReference>
<dbReference type="AlphaFoldDB" id="A0A918PTM2"/>
<dbReference type="Pfam" id="PF12708">
    <property type="entry name" value="Pect-lyase_RHGA_epim"/>
    <property type="match status" value="1"/>
</dbReference>
<dbReference type="InterPro" id="IPR012334">
    <property type="entry name" value="Pectin_lyas_fold"/>
</dbReference>
<dbReference type="SUPFAM" id="SSF51126">
    <property type="entry name" value="Pectin lyase-like"/>
    <property type="match status" value="1"/>
</dbReference>
<evidence type="ECO:0000256" key="4">
    <source>
        <dbReference type="RuleBase" id="RU361169"/>
    </source>
</evidence>
<comment type="caution">
    <text evidence="6">The sequence shown here is derived from an EMBL/GenBank/DDBJ whole genome shotgun (WGS) entry which is preliminary data.</text>
</comment>
<evidence type="ECO:0000313" key="7">
    <source>
        <dbReference type="Proteomes" id="UP000662572"/>
    </source>
</evidence>
<keyword evidence="3 4" id="KW-0326">Glycosidase</keyword>
<dbReference type="EMBL" id="BMZB01000001">
    <property type="protein sequence ID" value="GGZ22318.1"/>
    <property type="molecule type" value="Genomic_DNA"/>
</dbReference>
<evidence type="ECO:0000256" key="2">
    <source>
        <dbReference type="ARBA" id="ARBA00022801"/>
    </source>
</evidence>
<accession>A0A918PTM2</accession>
<comment type="similarity">
    <text evidence="1 4">Belongs to the glycosyl hydrolase 28 family.</text>
</comment>
<dbReference type="PANTHER" id="PTHR31339">
    <property type="entry name" value="PECTIN LYASE-RELATED"/>
    <property type="match status" value="1"/>
</dbReference>
<keyword evidence="2 4" id="KW-0378">Hydrolase</keyword>
<evidence type="ECO:0000313" key="6">
    <source>
        <dbReference type="EMBL" id="GGZ22318.1"/>
    </source>
</evidence>
<dbReference type="InterPro" id="IPR024535">
    <property type="entry name" value="RHGA/B-epi-like_pectate_lyase"/>
</dbReference>
<dbReference type="Pfam" id="PF00295">
    <property type="entry name" value="Glyco_hydro_28"/>
    <property type="match status" value="1"/>
</dbReference>
<keyword evidence="7" id="KW-1185">Reference proteome</keyword>
<dbReference type="SMART" id="SM00710">
    <property type="entry name" value="PbH1"/>
    <property type="match status" value="5"/>
</dbReference>
<dbReference type="InterPro" id="IPR011050">
    <property type="entry name" value="Pectin_lyase_fold/virulence"/>
</dbReference>
<evidence type="ECO:0000256" key="1">
    <source>
        <dbReference type="ARBA" id="ARBA00008834"/>
    </source>
</evidence>
<dbReference type="GO" id="GO:0004650">
    <property type="term" value="F:polygalacturonase activity"/>
    <property type="evidence" value="ECO:0007669"/>
    <property type="project" value="InterPro"/>
</dbReference>
<dbReference type="InterPro" id="IPR051801">
    <property type="entry name" value="GH28_Enzymes"/>
</dbReference>
<dbReference type="InterPro" id="IPR000743">
    <property type="entry name" value="Glyco_hydro_28"/>
</dbReference>
<dbReference type="Proteomes" id="UP000662572">
    <property type="component" value="Unassembled WGS sequence"/>
</dbReference>
<sequence>MPNSDTPRLNLIADLPTALTFEISDGSIYRTDTARKVWVDGAPALTTDLNVFTLTGLTPDTLYTVTVDDEELIARTVRCKAVLDPRAFGARGDGITDDTAALQAAISACPSDGRVRLSGGDYVSGPLFLKSDMALEIAKDARLFGRRDITGWPILPGILYDDEGREKVWLGSWEGEALNCHAALINIIAARNVMVYGEGEIDGRAGFDTWWSRTKTPFGEGDHAAWRPRLISIIDSEKITLEGLTFANSPSWTIHPLNSRWLTFTNLQIKAPSDSPNTDGLNPESCTDVKISGIHFTVGDDCIALKSGKISMARKALRPTRRVSISNCWMQNGHGAIVIGSEMACGVYDVKVQNCLFTGTDRGLRIKTRRGRGKDAVASHIRFDNIRMKNVGTAFVINSFYWCDPDGKTDYVGNRNPFPIDDRTPLIGDITLTRIYCDQTRHAAAYLLGLPEQPIDGIHIDDFRVSFSETADAGFPDMAASIPAVARKGLYICNARNVSLNNLSLKGYLGQDIELENVL</sequence>
<feature type="domain" description="Rhamnogalacturonase A/B/Epimerase-like pectate lyase" evidence="5">
    <location>
        <begin position="87"/>
        <end position="130"/>
    </location>
</feature>